<evidence type="ECO:0000256" key="2">
    <source>
        <dbReference type="SAM" id="SignalP"/>
    </source>
</evidence>
<protein>
    <recommendedName>
        <fullName evidence="5">Secreted protein</fullName>
    </recommendedName>
</protein>
<organism evidence="3 4">
    <name type="scientific">Phtheirospermum japonicum</name>
    <dbReference type="NCBI Taxonomy" id="374723"/>
    <lineage>
        <taxon>Eukaryota</taxon>
        <taxon>Viridiplantae</taxon>
        <taxon>Streptophyta</taxon>
        <taxon>Embryophyta</taxon>
        <taxon>Tracheophyta</taxon>
        <taxon>Spermatophyta</taxon>
        <taxon>Magnoliopsida</taxon>
        <taxon>eudicotyledons</taxon>
        <taxon>Gunneridae</taxon>
        <taxon>Pentapetalae</taxon>
        <taxon>asterids</taxon>
        <taxon>lamiids</taxon>
        <taxon>Lamiales</taxon>
        <taxon>Orobanchaceae</taxon>
        <taxon>Orobanchaceae incertae sedis</taxon>
        <taxon>Phtheirospermum</taxon>
    </lineage>
</organism>
<name>A0A830CU00_9LAMI</name>
<keyword evidence="2" id="KW-0732">Signal</keyword>
<dbReference type="EMBL" id="BMAC01000567">
    <property type="protein sequence ID" value="GFP99323.1"/>
    <property type="molecule type" value="Genomic_DNA"/>
</dbReference>
<sequence length="84" mass="9124">MEFRPGPLPALHGIPSLIFCLLFNPSAFSHQLTPSTAGPKSDTSTPRAQAHDHAPSSHLPHRTFQFSISFIPRLTAPRLSPATI</sequence>
<evidence type="ECO:0000256" key="1">
    <source>
        <dbReference type="SAM" id="MobiDB-lite"/>
    </source>
</evidence>
<keyword evidence="4" id="KW-1185">Reference proteome</keyword>
<reference evidence="3" key="1">
    <citation type="submission" date="2020-07" db="EMBL/GenBank/DDBJ databases">
        <title>Ethylene signaling mediates host invasion by parasitic plants.</title>
        <authorList>
            <person name="Yoshida S."/>
        </authorList>
    </citation>
    <scope>NUCLEOTIDE SEQUENCE</scope>
    <source>
        <strain evidence="3">Okayama</strain>
    </source>
</reference>
<proteinExistence type="predicted"/>
<evidence type="ECO:0000313" key="4">
    <source>
        <dbReference type="Proteomes" id="UP000653305"/>
    </source>
</evidence>
<gene>
    <name evidence="3" type="ORF">PHJA_002076400</name>
</gene>
<feature type="chain" id="PRO_5032765457" description="Secreted protein" evidence="2">
    <location>
        <begin position="30"/>
        <end position="84"/>
    </location>
</feature>
<feature type="compositionally biased region" description="Polar residues" evidence="1">
    <location>
        <begin position="32"/>
        <end position="47"/>
    </location>
</feature>
<evidence type="ECO:0000313" key="3">
    <source>
        <dbReference type="EMBL" id="GFP99323.1"/>
    </source>
</evidence>
<feature type="signal peptide" evidence="2">
    <location>
        <begin position="1"/>
        <end position="29"/>
    </location>
</feature>
<comment type="caution">
    <text evidence="3">The sequence shown here is derived from an EMBL/GenBank/DDBJ whole genome shotgun (WGS) entry which is preliminary data.</text>
</comment>
<accession>A0A830CU00</accession>
<feature type="region of interest" description="Disordered" evidence="1">
    <location>
        <begin position="32"/>
        <end position="59"/>
    </location>
</feature>
<dbReference type="AlphaFoldDB" id="A0A830CU00"/>
<evidence type="ECO:0008006" key="5">
    <source>
        <dbReference type="Google" id="ProtNLM"/>
    </source>
</evidence>
<dbReference type="Proteomes" id="UP000653305">
    <property type="component" value="Unassembled WGS sequence"/>
</dbReference>